<feature type="transmembrane region" description="Helical" evidence="9">
    <location>
        <begin position="322"/>
        <end position="342"/>
    </location>
</feature>
<feature type="transmembrane region" description="Helical" evidence="9">
    <location>
        <begin position="172"/>
        <end position="189"/>
    </location>
</feature>
<keyword evidence="4 9" id="KW-0812">Transmembrane</keyword>
<dbReference type="InterPro" id="IPR050879">
    <property type="entry name" value="Acyltransferase_3"/>
</dbReference>
<dbReference type="AlphaFoldDB" id="D7BM50"/>
<keyword evidence="5 9" id="KW-1133">Transmembrane helix</keyword>
<protein>
    <submittedName>
        <fullName evidence="11">Acyltransferase 3</fullName>
    </submittedName>
</protein>
<dbReference type="HOGENOM" id="CLU_005679_11_2_11"/>
<dbReference type="InterPro" id="IPR002656">
    <property type="entry name" value="Acyl_transf_3_dom"/>
</dbReference>
<dbReference type="InterPro" id="IPR036514">
    <property type="entry name" value="SGNH_hydro_sf"/>
</dbReference>
<dbReference type="GO" id="GO:0016747">
    <property type="term" value="F:acyltransferase activity, transferring groups other than amino-acyl groups"/>
    <property type="evidence" value="ECO:0007669"/>
    <property type="project" value="InterPro"/>
</dbReference>
<feature type="domain" description="Acyltransferase 3" evidence="10">
    <location>
        <begin position="10"/>
        <end position="340"/>
    </location>
</feature>
<keyword evidence="2" id="KW-1003">Cell membrane</keyword>
<proteinExistence type="predicted"/>
<organism evidence="11 12">
    <name type="scientific">Arcanobacterium haemolyticum (strain ATCC 9345 / DSM 20595 / CCM 5947 / CCUG 17215 / LMG 16163 / NBRC 15585 / NCTC 8452 / 11018)</name>
    <dbReference type="NCBI Taxonomy" id="644284"/>
    <lineage>
        <taxon>Bacteria</taxon>
        <taxon>Bacillati</taxon>
        <taxon>Actinomycetota</taxon>
        <taxon>Actinomycetes</taxon>
        <taxon>Actinomycetales</taxon>
        <taxon>Actinomycetaceae</taxon>
        <taxon>Arcanobacterium</taxon>
    </lineage>
</organism>
<keyword evidence="12" id="KW-1185">Reference proteome</keyword>
<sequence>MTNERIGYISGLDGLRAIAAMIVVLYHLVPGIAEAGYIGVDMFFVISGFLITALLVKEKEARGKISVRSFWVRRIRRLLPAVAVATLGSLALARIFGGDTLTQLRWQAIGSLTGTYNWLQISHASSYFDKQSPLLLSNMWSLAVEQQFYIVWPPIVILLLVCTVVEIRIVCALLLGIGSIVLHALTVGADPTSAYVSTFSHSFGLMFGAALALALPGLLTGSRAGTKAIWGWISWLSLLAIVVLSFILTDSHYMYPWGMVAFSILMVGTIRGLLPDASGFGTRSLRAVLETPPLVWIGHRSYGIYLWHWPLHVIGFYHSPMAAVPTALIVLMLSIALADVSYRYIETPIRTHGFLGWLRTMPPLHKKKAAGIVLAALVTGTAVAGFITEHATSSGQQLIIDAEKQAKEQQSTPAPPPLSEPRDTPENPKRPVLPNVVGENVTVIGDSVTVAATPALQEKLPGIVVNSEVSRSIKQFPTIAAQMAQENQLRPYVVIALGTNGAITEEDAQAILNAVGPDRRIVLVTASAPEYATWVPVSNSTMREMARKNPDRVVIADWQSIALAHPDLLAGDQIHPGTEGSALFANEVFQALHRFQK</sequence>
<evidence type="ECO:0000256" key="7">
    <source>
        <dbReference type="ARBA" id="ARBA00023315"/>
    </source>
</evidence>
<dbReference type="EMBL" id="CP002045">
    <property type="protein sequence ID" value="ADH91999.1"/>
    <property type="molecule type" value="Genomic_DNA"/>
</dbReference>
<dbReference type="PANTHER" id="PTHR23028">
    <property type="entry name" value="ACETYLTRANSFERASE"/>
    <property type="match status" value="1"/>
</dbReference>
<evidence type="ECO:0000256" key="9">
    <source>
        <dbReference type="SAM" id="Phobius"/>
    </source>
</evidence>
<feature type="transmembrane region" description="Helical" evidence="9">
    <location>
        <begin position="77"/>
        <end position="96"/>
    </location>
</feature>
<evidence type="ECO:0000256" key="2">
    <source>
        <dbReference type="ARBA" id="ARBA00022475"/>
    </source>
</evidence>
<dbReference type="Gene3D" id="3.40.50.1110">
    <property type="entry name" value="SGNH hydrolase"/>
    <property type="match status" value="1"/>
</dbReference>
<dbReference type="OrthoDB" id="3404679at2"/>
<evidence type="ECO:0000256" key="4">
    <source>
        <dbReference type="ARBA" id="ARBA00022692"/>
    </source>
</evidence>
<keyword evidence="6 9" id="KW-0472">Membrane</keyword>
<dbReference type="GO" id="GO:0009103">
    <property type="term" value="P:lipopolysaccharide biosynthetic process"/>
    <property type="evidence" value="ECO:0007669"/>
    <property type="project" value="TreeGrafter"/>
</dbReference>
<feature type="transmembrane region" description="Helical" evidence="9">
    <location>
        <begin position="201"/>
        <end position="221"/>
    </location>
</feature>
<dbReference type="SUPFAM" id="SSF52266">
    <property type="entry name" value="SGNH hydrolase"/>
    <property type="match status" value="1"/>
</dbReference>
<dbReference type="Pfam" id="PF01757">
    <property type="entry name" value="Acyl_transf_3"/>
    <property type="match status" value="1"/>
</dbReference>
<evidence type="ECO:0000313" key="11">
    <source>
        <dbReference type="EMBL" id="ADH91999.1"/>
    </source>
</evidence>
<dbReference type="PANTHER" id="PTHR23028:SF53">
    <property type="entry name" value="ACYL_TRANSF_3 DOMAIN-CONTAINING PROTEIN"/>
    <property type="match status" value="1"/>
</dbReference>
<accession>D7BM50</accession>
<feature type="transmembrane region" description="Helical" evidence="9">
    <location>
        <begin position="147"/>
        <end position="165"/>
    </location>
</feature>
<dbReference type="STRING" id="644284.Arch_0241"/>
<evidence type="ECO:0000259" key="10">
    <source>
        <dbReference type="Pfam" id="PF01757"/>
    </source>
</evidence>
<keyword evidence="7 11" id="KW-0012">Acyltransferase</keyword>
<dbReference type="eggNOG" id="COG1835">
    <property type="taxonomic scope" value="Bacteria"/>
</dbReference>
<name>D7BM50_ARCHD</name>
<gene>
    <name evidence="11" type="ordered locus">Arch_0241</name>
</gene>
<feature type="transmembrane region" description="Helical" evidence="9">
    <location>
        <begin position="369"/>
        <end position="387"/>
    </location>
</feature>
<feature type="transmembrane region" description="Helical" evidence="9">
    <location>
        <begin position="12"/>
        <end position="29"/>
    </location>
</feature>
<evidence type="ECO:0000256" key="5">
    <source>
        <dbReference type="ARBA" id="ARBA00022989"/>
    </source>
</evidence>
<reference evidence="11 12" key="1">
    <citation type="journal article" date="2010" name="Stand. Genomic Sci.">
        <title>Complete genome sequence of Arcanobacterium haemolyticum type strain (11018).</title>
        <authorList>
            <person name="Yasawong M."/>
            <person name="Teshima H."/>
            <person name="Lapidus A."/>
            <person name="Nolan M."/>
            <person name="Lucas S."/>
            <person name="Glavina Del Rio T."/>
            <person name="Tice H."/>
            <person name="Cheng J."/>
            <person name="Bruce D."/>
            <person name="Detter C."/>
            <person name="Tapia R."/>
            <person name="Han C."/>
            <person name="Goodwin L."/>
            <person name="Pitluck S."/>
            <person name="Liolios K."/>
            <person name="Ivanova N."/>
            <person name="Mavromatis K."/>
            <person name="Mikhailova N."/>
            <person name="Pati A."/>
            <person name="Chen A."/>
            <person name="Palaniappan K."/>
            <person name="Land M."/>
            <person name="Hauser L."/>
            <person name="Chang Y."/>
            <person name="Jeffries C."/>
            <person name="Rohde M."/>
            <person name="Sikorski J."/>
            <person name="Pukall R."/>
            <person name="Goker M."/>
            <person name="Woyke T."/>
            <person name="Bristow J."/>
            <person name="Eisen J."/>
            <person name="Markowitz V."/>
            <person name="Hugenholtz P."/>
            <person name="Kyrpides N."/>
            <person name="Klenk H."/>
        </authorList>
    </citation>
    <scope>NUCLEOTIDE SEQUENCE [LARGE SCALE GENOMIC DNA]</scope>
    <source>
        <strain evidence="12">ATCC 9345 / DSM 20595 / CCUG 17215 / LMG 16163 / NBRC 15585 / NCTC 8452 / 11018</strain>
    </source>
</reference>
<dbReference type="Proteomes" id="UP000000376">
    <property type="component" value="Chromosome"/>
</dbReference>
<evidence type="ECO:0000313" key="12">
    <source>
        <dbReference type="Proteomes" id="UP000000376"/>
    </source>
</evidence>
<dbReference type="RefSeq" id="WP_013169497.1">
    <property type="nucleotide sequence ID" value="NC_014218.1"/>
</dbReference>
<evidence type="ECO:0000256" key="6">
    <source>
        <dbReference type="ARBA" id="ARBA00023136"/>
    </source>
</evidence>
<evidence type="ECO:0000256" key="1">
    <source>
        <dbReference type="ARBA" id="ARBA00004651"/>
    </source>
</evidence>
<evidence type="ECO:0000256" key="3">
    <source>
        <dbReference type="ARBA" id="ARBA00022679"/>
    </source>
</evidence>
<keyword evidence="3" id="KW-0808">Transferase</keyword>
<dbReference type="KEGG" id="ahe:Arch_0241"/>
<evidence type="ECO:0000256" key="8">
    <source>
        <dbReference type="SAM" id="MobiDB-lite"/>
    </source>
</evidence>
<dbReference type="CDD" id="cd01840">
    <property type="entry name" value="SGNH_hydrolase_yrhL_like"/>
    <property type="match status" value="1"/>
</dbReference>
<feature type="transmembrane region" description="Helical" evidence="9">
    <location>
        <begin position="35"/>
        <end position="56"/>
    </location>
</feature>
<feature type="compositionally biased region" description="Basic and acidic residues" evidence="8">
    <location>
        <begin position="420"/>
        <end position="429"/>
    </location>
</feature>
<dbReference type="GO" id="GO:0005886">
    <property type="term" value="C:plasma membrane"/>
    <property type="evidence" value="ECO:0007669"/>
    <property type="project" value="UniProtKB-SubCell"/>
</dbReference>
<feature type="transmembrane region" description="Helical" evidence="9">
    <location>
        <begin position="228"/>
        <end position="248"/>
    </location>
</feature>
<comment type="subcellular location">
    <subcellularLocation>
        <location evidence="1">Cell membrane</location>
        <topology evidence="1">Multi-pass membrane protein</topology>
    </subcellularLocation>
</comment>
<feature type="region of interest" description="Disordered" evidence="8">
    <location>
        <begin position="404"/>
        <end position="434"/>
    </location>
</feature>